<accession>A0A1D2A8G3</accession>
<dbReference type="AlphaFoldDB" id="A0A1D2A8G3"/>
<proteinExistence type="predicted"/>
<protein>
    <submittedName>
        <fullName evidence="2">Uncharacterized protein</fullName>
    </submittedName>
</protein>
<feature type="non-terminal residue" evidence="2">
    <location>
        <position position="116"/>
    </location>
</feature>
<name>A0A1D2A8G3_AUXPR</name>
<reference evidence="2" key="1">
    <citation type="submission" date="2015-08" db="EMBL/GenBank/DDBJ databases">
        <authorList>
            <person name="Babu N.S."/>
            <person name="Beckwith C.J."/>
            <person name="Beseler K.G."/>
            <person name="Brison A."/>
            <person name="Carone J.V."/>
            <person name="Caskin T.P."/>
            <person name="Diamond M."/>
            <person name="Durham M.E."/>
            <person name="Foxe J.M."/>
            <person name="Go M."/>
            <person name="Henderson B.A."/>
            <person name="Jones I.B."/>
            <person name="McGettigan J.A."/>
            <person name="Micheletti S.J."/>
            <person name="Nasrallah M.E."/>
            <person name="Ortiz D."/>
            <person name="Piller C.R."/>
            <person name="Privatt S.R."/>
            <person name="Schneider S.L."/>
            <person name="Sharp S."/>
            <person name="Smith T.C."/>
            <person name="Stanton J.D."/>
            <person name="Ullery H.E."/>
            <person name="Wilson R.J."/>
            <person name="Serrano M.G."/>
            <person name="Buck G."/>
            <person name="Lee V."/>
            <person name="Wang Y."/>
            <person name="Carvalho R."/>
            <person name="Voegtly L."/>
            <person name="Shi R."/>
            <person name="Duckworth R."/>
            <person name="Johnson A."/>
            <person name="Loviza R."/>
            <person name="Walstead R."/>
            <person name="Shah Z."/>
            <person name="Kiflezghi M."/>
            <person name="Wade K."/>
            <person name="Ball S.L."/>
            <person name="Bradley K.W."/>
            <person name="Asai D.J."/>
            <person name="Bowman C.A."/>
            <person name="Russell D.A."/>
            <person name="Pope W.H."/>
            <person name="Jacobs-Sera D."/>
            <person name="Hendrix R.W."/>
            <person name="Hatfull G.F."/>
        </authorList>
    </citation>
    <scope>NUCLEOTIDE SEQUENCE</scope>
</reference>
<sequence>RRPPPATPPRAGSAAACEEGNEGGAPTTQPNPWEWRQRVVELVLVQVWSPRMYILIDLPTPSDFLVPHNTNIICHGPTHCPVWVRATASPRVALATRSGGHRLLSRRLPTLSMASS</sequence>
<feature type="region of interest" description="Disordered" evidence="1">
    <location>
        <begin position="1"/>
        <end position="32"/>
    </location>
</feature>
<feature type="compositionally biased region" description="Low complexity" evidence="1">
    <location>
        <begin position="9"/>
        <end position="18"/>
    </location>
</feature>
<dbReference type="EMBL" id="GDKF01003122">
    <property type="protein sequence ID" value="JAT75500.1"/>
    <property type="molecule type" value="Transcribed_RNA"/>
</dbReference>
<evidence type="ECO:0000256" key="1">
    <source>
        <dbReference type="SAM" id="MobiDB-lite"/>
    </source>
</evidence>
<evidence type="ECO:0000313" key="2">
    <source>
        <dbReference type="EMBL" id="JAT75500.1"/>
    </source>
</evidence>
<gene>
    <name evidence="2" type="ORF">g.7948</name>
</gene>
<feature type="non-terminal residue" evidence="2">
    <location>
        <position position="1"/>
    </location>
</feature>
<organism evidence="2">
    <name type="scientific">Auxenochlorella protothecoides</name>
    <name type="common">Green microalga</name>
    <name type="synonym">Chlorella protothecoides</name>
    <dbReference type="NCBI Taxonomy" id="3075"/>
    <lineage>
        <taxon>Eukaryota</taxon>
        <taxon>Viridiplantae</taxon>
        <taxon>Chlorophyta</taxon>
        <taxon>core chlorophytes</taxon>
        <taxon>Trebouxiophyceae</taxon>
        <taxon>Chlorellales</taxon>
        <taxon>Chlorellaceae</taxon>
        <taxon>Auxenochlorella</taxon>
    </lineage>
</organism>